<dbReference type="AlphaFoldDB" id="A0AAV7QQ21"/>
<name>A0AAV7QQ21_PLEWA</name>
<accession>A0AAV7QQ21</accession>
<keyword evidence="2" id="KW-1185">Reference proteome</keyword>
<dbReference type="Proteomes" id="UP001066276">
    <property type="component" value="Chromosome 6"/>
</dbReference>
<feature type="non-terminal residue" evidence="1">
    <location>
        <position position="1"/>
    </location>
</feature>
<protein>
    <submittedName>
        <fullName evidence="1">Uncharacterized protein</fullName>
    </submittedName>
</protein>
<proteinExistence type="predicted"/>
<dbReference type="EMBL" id="JANPWB010000010">
    <property type="protein sequence ID" value="KAJ1142559.1"/>
    <property type="molecule type" value="Genomic_DNA"/>
</dbReference>
<comment type="caution">
    <text evidence="1">The sequence shown here is derived from an EMBL/GenBank/DDBJ whole genome shotgun (WGS) entry which is preliminary data.</text>
</comment>
<feature type="non-terminal residue" evidence="1">
    <location>
        <position position="110"/>
    </location>
</feature>
<evidence type="ECO:0000313" key="1">
    <source>
        <dbReference type="EMBL" id="KAJ1142559.1"/>
    </source>
</evidence>
<evidence type="ECO:0000313" key="2">
    <source>
        <dbReference type="Proteomes" id="UP001066276"/>
    </source>
</evidence>
<organism evidence="1 2">
    <name type="scientific">Pleurodeles waltl</name>
    <name type="common">Iberian ribbed newt</name>
    <dbReference type="NCBI Taxonomy" id="8319"/>
    <lineage>
        <taxon>Eukaryota</taxon>
        <taxon>Metazoa</taxon>
        <taxon>Chordata</taxon>
        <taxon>Craniata</taxon>
        <taxon>Vertebrata</taxon>
        <taxon>Euteleostomi</taxon>
        <taxon>Amphibia</taxon>
        <taxon>Batrachia</taxon>
        <taxon>Caudata</taxon>
        <taxon>Salamandroidea</taxon>
        <taxon>Salamandridae</taxon>
        <taxon>Pleurodelinae</taxon>
        <taxon>Pleurodeles</taxon>
    </lineage>
</organism>
<sequence>PECLLGLQPPSSLRWPQFELMVSSQNRFTWAKAPNRGYHYDSTGEKPEGVTTFSPTVRFAVEPLTIILRQTESIVGIPFGGRSHKLSLFEDNLLTLIQSATSLSAGVSVL</sequence>
<gene>
    <name evidence="1" type="ORF">NDU88_008873</name>
</gene>
<reference evidence="1" key="1">
    <citation type="journal article" date="2022" name="bioRxiv">
        <title>Sequencing and chromosome-scale assembly of the giantPleurodeles waltlgenome.</title>
        <authorList>
            <person name="Brown T."/>
            <person name="Elewa A."/>
            <person name="Iarovenko S."/>
            <person name="Subramanian E."/>
            <person name="Araus A.J."/>
            <person name="Petzold A."/>
            <person name="Susuki M."/>
            <person name="Suzuki K.-i.T."/>
            <person name="Hayashi T."/>
            <person name="Toyoda A."/>
            <person name="Oliveira C."/>
            <person name="Osipova E."/>
            <person name="Leigh N.D."/>
            <person name="Simon A."/>
            <person name="Yun M.H."/>
        </authorList>
    </citation>
    <scope>NUCLEOTIDE SEQUENCE</scope>
    <source>
        <strain evidence="1">20211129_DDA</strain>
        <tissue evidence="1">Liver</tissue>
    </source>
</reference>